<gene>
    <name evidence="1" type="ORF">CSKR_102668</name>
</gene>
<dbReference type="AlphaFoldDB" id="A0A3R7FD49"/>
<reference evidence="1 2" key="2">
    <citation type="journal article" date="2021" name="Genomics">
        <title>High-quality reference genome for Clonorchis sinensis.</title>
        <authorList>
            <person name="Young N.D."/>
            <person name="Stroehlein A.J."/>
            <person name="Kinkar L."/>
            <person name="Wang T."/>
            <person name="Sohn W.M."/>
            <person name="Chang B.C.H."/>
            <person name="Kaur P."/>
            <person name="Weisz D."/>
            <person name="Dudchenko O."/>
            <person name="Aiden E.L."/>
            <person name="Korhonen P.K."/>
            <person name="Gasser R.B."/>
        </authorList>
    </citation>
    <scope>NUCLEOTIDE SEQUENCE [LARGE SCALE GENOMIC DNA]</scope>
    <source>
        <strain evidence="1">Cs-k2</strain>
    </source>
</reference>
<evidence type="ECO:0000313" key="1">
    <source>
        <dbReference type="EMBL" id="KAG5451163.1"/>
    </source>
</evidence>
<accession>A0A3R7FD49</accession>
<dbReference type="EMBL" id="NIRI02000042">
    <property type="protein sequence ID" value="KAG5451163.1"/>
    <property type="molecule type" value="Genomic_DNA"/>
</dbReference>
<dbReference type="InParanoid" id="A0A3R7FD49"/>
<name>A0A3R7FD49_CLOSI</name>
<sequence length="279" mass="31856">MTLDVASHVFVEKFGAAFFSSFTAFGKALNQYMKNGYVVFVRSFSIRCTNAVLRYEWPSGEFENSATLKTDTLEHAIQKVSRNAEWLVREFEMHTSYHCGRREILEGDGRFLDVVCQMTTYAWSVVLRRFGPRPPKLHYGSGGKNKSCLYSGCNLMIMSDSMIIHKLGINIIIIIATRSAKKAFYDADLDRSTDVSDQMNNPHEGVHALSGRKYVLIKTTDTTQLFMSSILDLFLGRDGRVCFLPKVAPEQKPERTNRRIVQTILWTHRGQQNTLSNFR</sequence>
<reference evidence="1 2" key="1">
    <citation type="journal article" date="2018" name="Biotechnol. Adv.">
        <title>Improved genomic resources and new bioinformatic workflow for the carcinogenic parasite Clonorchis sinensis: Biotechnological implications.</title>
        <authorList>
            <person name="Wang D."/>
            <person name="Korhonen P.K."/>
            <person name="Gasser R.B."/>
            <person name="Young N.D."/>
        </authorList>
    </citation>
    <scope>NUCLEOTIDE SEQUENCE [LARGE SCALE GENOMIC DNA]</scope>
    <source>
        <strain evidence="1">Cs-k2</strain>
    </source>
</reference>
<comment type="caution">
    <text evidence="1">The sequence shown here is derived from an EMBL/GenBank/DDBJ whole genome shotgun (WGS) entry which is preliminary data.</text>
</comment>
<proteinExistence type="predicted"/>
<keyword evidence="2" id="KW-1185">Reference proteome</keyword>
<organism evidence="1 2">
    <name type="scientific">Clonorchis sinensis</name>
    <name type="common">Chinese liver fluke</name>
    <dbReference type="NCBI Taxonomy" id="79923"/>
    <lineage>
        <taxon>Eukaryota</taxon>
        <taxon>Metazoa</taxon>
        <taxon>Spiralia</taxon>
        <taxon>Lophotrochozoa</taxon>
        <taxon>Platyhelminthes</taxon>
        <taxon>Trematoda</taxon>
        <taxon>Digenea</taxon>
        <taxon>Opisthorchiida</taxon>
        <taxon>Opisthorchiata</taxon>
        <taxon>Opisthorchiidae</taxon>
        <taxon>Clonorchis</taxon>
    </lineage>
</organism>
<dbReference type="Proteomes" id="UP000286415">
    <property type="component" value="Unassembled WGS sequence"/>
</dbReference>
<evidence type="ECO:0000313" key="2">
    <source>
        <dbReference type="Proteomes" id="UP000286415"/>
    </source>
</evidence>
<protein>
    <submittedName>
        <fullName evidence="1">Uncharacterized protein</fullName>
    </submittedName>
</protein>